<accession>A0AAD6VC44</accession>
<evidence type="ECO:0000313" key="1">
    <source>
        <dbReference type="EMBL" id="KAJ7205566.1"/>
    </source>
</evidence>
<organism evidence="1 2">
    <name type="scientific">Mycena pura</name>
    <dbReference type="NCBI Taxonomy" id="153505"/>
    <lineage>
        <taxon>Eukaryota</taxon>
        <taxon>Fungi</taxon>
        <taxon>Dikarya</taxon>
        <taxon>Basidiomycota</taxon>
        <taxon>Agaricomycotina</taxon>
        <taxon>Agaricomycetes</taxon>
        <taxon>Agaricomycetidae</taxon>
        <taxon>Agaricales</taxon>
        <taxon>Marasmiineae</taxon>
        <taxon>Mycenaceae</taxon>
        <taxon>Mycena</taxon>
    </lineage>
</organism>
<dbReference type="AlphaFoldDB" id="A0AAD6VC44"/>
<keyword evidence="2" id="KW-1185">Reference proteome</keyword>
<gene>
    <name evidence="1" type="ORF">GGX14DRAFT_644883</name>
</gene>
<dbReference type="EMBL" id="JARJCW010000043">
    <property type="protein sequence ID" value="KAJ7205566.1"/>
    <property type="molecule type" value="Genomic_DNA"/>
</dbReference>
<protein>
    <submittedName>
        <fullName evidence="1">Uncharacterized protein</fullName>
    </submittedName>
</protein>
<evidence type="ECO:0000313" key="2">
    <source>
        <dbReference type="Proteomes" id="UP001219525"/>
    </source>
</evidence>
<comment type="caution">
    <text evidence="1">The sequence shown here is derived from an EMBL/GenBank/DDBJ whole genome shotgun (WGS) entry which is preliminary data.</text>
</comment>
<reference evidence="1" key="1">
    <citation type="submission" date="2023-03" db="EMBL/GenBank/DDBJ databases">
        <title>Massive genome expansion in bonnet fungi (Mycena s.s.) driven by repeated elements and novel gene families across ecological guilds.</title>
        <authorList>
            <consortium name="Lawrence Berkeley National Laboratory"/>
            <person name="Harder C.B."/>
            <person name="Miyauchi S."/>
            <person name="Viragh M."/>
            <person name="Kuo A."/>
            <person name="Thoen E."/>
            <person name="Andreopoulos B."/>
            <person name="Lu D."/>
            <person name="Skrede I."/>
            <person name="Drula E."/>
            <person name="Henrissat B."/>
            <person name="Morin E."/>
            <person name="Kohler A."/>
            <person name="Barry K."/>
            <person name="LaButti K."/>
            <person name="Morin E."/>
            <person name="Salamov A."/>
            <person name="Lipzen A."/>
            <person name="Mereny Z."/>
            <person name="Hegedus B."/>
            <person name="Baldrian P."/>
            <person name="Stursova M."/>
            <person name="Weitz H."/>
            <person name="Taylor A."/>
            <person name="Grigoriev I.V."/>
            <person name="Nagy L.G."/>
            <person name="Martin F."/>
            <person name="Kauserud H."/>
        </authorList>
    </citation>
    <scope>NUCLEOTIDE SEQUENCE</scope>
    <source>
        <strain evidence="1">9144</strain>
    </source>
</reference>
<proteinExistence type="predicted"/>
<sequence>MSEPRTRHSLLGVCIASSAARRQLHPAGAPCPLHVSSTLHAPRRAPFTTCARTLRSEQPAAYCSRPPPAAHWPRRVSLQHLKLIGDPFAPTQDSVAHSLQRLDTPRRRLHAPSFTLTALYAPEGHSEQTLSVHAAFWAPPPSSSWHLLRILFKYPQLCWVAVPPQVLAQYAILRSDNGLTKVLLPSDLFPMTTTLALARRQPRCCLPLPVVHPPPHAPASSPCTSRQQHAWHRTPPNVPCAPHAAHLCVTQDTPPPLVAAARSGNRVAPPSAHVHHPPHPARALVAQDPRSTRQLHRPAIIRLSPNT</sequence>
<name>A0AAD6VC44_9AGAR</name>
<dbReference type="Proteomes" id="UP001219525">
    <property type="component" value="Unassembled WGS sequence"/>
</dbReference>